<dbReference type="CDD" id="cd00667">
    <property type="entry name" value="ring_hydroxylating_dioxygenases_beta"/>
    <property type="match status" value="1"/>
</dbReference>
<evidence type="ECO:0000256" key="2">
    <source>
        <dbReference type="ARBA" id="ARBA00023002"/>
    </source>
</evidence>
<keyword evidence="3" id="KW-0223">Dioxygenase</keyword>
<dbReference type="OrthoDB" id="7062869at2"/>
<dbReference type="Gene3D" id="3.10.450.50">
    <property type="match status" value="1"/>
</dbReference>
<dbReference type="SUPFAM" id="SSF54427">
    <property type="entry name" value="NTF2-like"/>
    <property type="match status" value="1"/>
</dbReference>
<keyword evidence="4" id="KW-1185">Reference proteome</keyword>
<dbReference type="PANTHER" id="PTHR41534:SF1">
    <property type="entry name" value="BLR3401 PROTEIN"/>
    <property type="match status" value="1"/>
</dbReference>
<dbReference type="PANTHER" id="PTHR41534">
    <property type="entry name" value="BLR3401 PROTEIN"/>
    <property type="match status" value="1"/>
</dbReference>
<evidence type="ECO:0000256" key="1">
    <source>
        <dbReference type="ARBA" id="ARBA00009570"/>
    </source>
</evidence>
<proteinExistence type="inferred from homology"/>
<reference evidence="3 4" key="1">
    <citation type="submission" date="2019-02" db="EMBL/GenBank/DDBJ databases">
        <title>Genomic Encyclopedia of Type Strains, Phase IV (KMG-IV): sequencing the most valuable type-strain genomes for metagenomic binning, comparative biology and taxonomic classification.</title>
        <authorList>
            <person name="Goeker M."/>
        </authorList>
    </citation>
    <scope>NUCLEOTIDE SEQUENCE [LARGE SCALE GENOMIC DNA]</scope>
    <source>
        <strain evidence="3 4">K24</strain>
    </source>
</reference>
<comment type="caution">
    <text evidence="3">The sequence shown here is derived from an EMBL/GenBank/DDBJ whole genome shotgun (WGS) entry which is preliminary data.</text>
</comment>
<name>A0A4Q7NM52_9BURK</name>
<organism evidence="3 4">
    <name type="scientific">Pigmentiphaga kullae</name>
    <dbReference type="NCBI Taxonomy" id="151784"/>
    <lineage>
        <taxon>Bacteria</taxon>
        <taxon>Pseudomonadati</taxon>
        <taxon>Pseudomonadota</taxon>
        <taxon>Betaproteobacteria</taxon>
        <taxon>Burkholderiales</taxon>
        <taxon>Alcaligenaceae</taxon>
        <taxon>Pigmentiphaga</taxon>
    </lineage>
</organism>
<evidence type="ECO:0000313" key="4">
    <source>
        <dbReference type="Proteomes" id="UP000292445"/>
    </source>
</evidence>
<dbReference type="InterPro" id="IPR000391">
    <property type="entry name" value="Rng_hydr_dOase-bsu"/>
</dbReference>
<protein>
    <submittedName>
        <fullName evidence="3">Benzoate/toluate 1,2-dioxygenase beta subunit/anthranilate 1,2-dioxygenase (Deaminating, decarboxylating) small subunit</fullName>
    </submittedName>
</protein>
<sequence length="165" mass="19338">MSSDSILGAALLYREAALLDERRWDDWLALFTPDAEYWVPAWRNEDEPTSDPRAELSLIYYRTRAGLEDRVWRVQSRRSVASAVLPRTQHAVTNIRLAEGSGPTLLKLRSNWTTQQFLPKEKEVEIYFGRQEHDWQLVGGSWRIVRKKVLLLNDYLNAKLDFYNL</sequence>
<dbReference type="Proteomes" id="UP000292445">
    <property type="component" value="Unassembled WGS sequence"/>
</dbReference>
<evidence type="ECO:0000313" key="3">
    <source>
        <dbReference type="EMBL" id="RZS86254.1"/>
    </source>
</evidence>
<dbReference type="AlphaFoldDB" id="A0A4Q7NM52"/>
<dbReference type="RefSeq" id="WP_130357363.1">
    <property type="nucleotide sequence ID" value="NZ_SGXC01000001.1"/>
</dbReference>
<dbReference type="InterPro" id="IPR032710">
    <property type="entry name" value="NTF2-like_dom_sf"/>
</dbReference>
<dbReference type="Pfam" id="PF00866">
    <property type="entry name" value="Ring_hydroxyl_B"/>
    <property type="match status" value="1"/>
</dbReference>
<dbReference type="GO" id="GO:0051213">
    <property type="term" value="F:dioxygenase activity"/>
    <property type="evidence" value="ECO:0007669"/>
    <property type="project" value="UniProtKB-KW"/>
</dbReference>
<comment type="similarity">
    <text evidence="1">Belongs to the bacterial ring-hydroxylating dioxygenase beta subunit family.</text>
</comment>
<dbReference type="GO" id="GO:0019380">
    <property type="term" value="P:3-phenylpropionate catabolic process"/>
    <property type="evidence" value="ECO:0007669"/>
    <property type="project" value="TreeGrafter"/>
</dbReference>
<keyword evidence="2" id="KW-0560">Oxidoreductase</keyword>
<accession>A0A4Q7NM52</accession>
<dbReference type="EMBL" id="SGXC01000001">
    <property type="protein sequence ID" value="RZS86254.1"/>
    <property type="molecule type" value="Genomic_DNA"/>
</dbReference>
<gene>
    <name evidence="3" type="ORF">EV675_2294</name>
</gene>